<keyword evidence="3 7" id="KW-0813">Transport</keyword>
<keyword evidence="5 8" id="KW-1133">Transmembrane helix</keyword>
<reference evidence="9" key="1">
    <citation type="submission" date="2014-07" db="EMBL/GenBank/DDBJ databases">
        <title>Clostridium tyrobutyricum BAS7.</title>
        <authorList>
            <person name="Kim S."/>
            <person name="Choi O."/>
            <person name="Woo H.M."/>
            <person name="Sang B.-I."/>
            <person name="Um Y."/>
        </authorList>
    </citation>
    <scope>NUCLEOTIDE SEQUENCE</scope>
    <source>
        <strain evidence="9">BAS7</strain>
    </source>
</reference>
<dbReference type="PROSITE" id="PS00221">
    <property type="entry name" value="MIP"/>
    <property type="match status" value="1"/>
</dbReference>
<evidence type="ECO:0000256" key="5">
    <source>
        <dbReference type="ARBA" id="ARBA00022989"/>
    </source>
</evidence>
<comment type="subcellular location">
    <subcellularLocation>
        <location evidence="1">Membrane</location>
        <topology evidence="1">Multi-pass membrane protein</topology>
    </subcellularLocation>
</comment>
<evidence type="ECO:0000256" key="4">
    <source>
        <dbReference type="ARBA" id="ARBA00022692"/>
    </source>
</evidence>
<proteinExistence type="inferred from homology"/>
<keyword evidence="4 7" id="KW-0812">Transmembrane</keyword>
<feature type="transmembrane region" description="Helical" evidence="8">
    <location>
        <begin position="39"/>
        <end position="61"/>
    </location>
</feature>
<dbReference type="InterPro" id="IPR050363">
    <property type="entry name" value="MIP/Aquaporin"/>
</dbReference>
<feature type="transmembrane region" description="Helical" evidence="8">
    <location>
        <begin position="134"/>
        <end position="153"/>
    </location>
</feature>
<evidence type="ECO:0000256" key="3">
    <source>
        <dbReference type="ARBA" id="ARBA00022448"/>
    </source>
</evidence>
<dbReference type="PANTHER" id="PTHR43829">
    <property type="entry name" value="AQUAPORIN OR AQUAGLYCEROPORIN RELATED"/>
    <property type="match status" value="1"/>
</dbReference>
<name>A0A0A7HJ88_CLOTY</name>
<dbReference type="GeneID" id="29419854"/>
<dbReference type="InterPro" id="IPR022357">
    <property type="entry name" value="MIP_CS"/>
</dbReference>
<dbReference type="Gene3D" id="1.20.1080.10">
    <property type="entry name" value="Glycerol uptake facilitator protein"/>
    <property type="match status" value="1"/>
</dbReference>
<dbReference type="Pfam" id="PF00230">
    <property type="entry name" value="MIP"/>
    <property type="match status" value="1"/>
</dbReference>
<dbReference type="EMBL" id="KM108051">
    <property type="protein sequence ID" value="AIZ03710.1"/>
    <property type="molecule type" value="Genomic_DNA"/>
</dbReference>
<dbReference type="PRINTS" id="PR00783">
    <property type="entry name" value="MINTRINSICP"/>
</dbReference>
<feature type="transmembrane region" description="Helical" evidence="8">
    <location>
        <begin position="160"/>
        <end position="184"/>
    </location>
</feature>
<dbReference type="PATRIC" id="fig|1519.11.peg.2176"/>
<organism evidence="9">
    <name type="scientific">Clostridium tyrobutyricum</name>
    <dbReference type="NCBI Taxonomy" id="1519"/>
    <lineage>
        <taxon>Bacteria</taxon>
        <taxon>Bacillati</taxon>
        <taxon>Bacillota</taxon>
        <taxon>Clostridia</taxon>
        <taxon>Eubacteriales</taxon>
        <taxon>Clostridiaceae</taxon>
        <taxon>Clostridium</taxon>
    </lineage>
</organism>
<gene>
    <name evidence="9" type="primary">glpF</name>
    <name evidence="9" type="ORF">CTB_15630</name>
</gene>
<comment type="similarity">
    <text evidence="2 7">Belongs to the MIP/aquaporin (TC 1.A.8) family.</text>
</comment>
<evidence type="ECO:0000256" key="6">
    <source>
        <dbReference type="ARBA" id="ARBA00023136"/>
    </source>
</evidence>
<dbReference type="KEGG" id="ctyk:CTK_C21730"/>
<dbReference type="InterPro" id="IPR023271">
    <property type="entry name" value="Aquaporin-like"/>
</dbReference>
<evidence type="ECO:0000313" key="9">
    <source>
        <dbReference type="EMBL" id="AIZ03710.1"/>
    </source>
</evidence>
<feature type="transmembrane region" description="Helical" evidence="8">
    <location>
        <begin position="82"/>
        <end position="104"/>
    </location>
</feature>
<dbReference type="NCBIfam" id="TIGR00861">
    <property type="entry name" value="MIP"/>
    <property type="match status" value="1"/>
</dbReference>
<keyword evidence="6 8" id="KW-0472">Membrane</keyword>
<dbReference type="GO" id="GO:0015254">
    <property type="term" value="F:glycerol channel activity"/>
    <property type="evidence" value="ECO:0007669"/>
    <property type="project" value="TreeGrafter"/>
</dbReference>
<dbReference type="AlphaFoldDB" id="A0A0A7HJ88"/>
<evidence type="ECO:0000256" key="7">
    <source>
        <dbReference type="RuleBase" id="RU000477"/>
    </source>
</evidence>
<evidence type="ECO:0000256" key="8">
    <source>
        <dbReference type="SAM" id="Phobius"/>
    </source>
</evidence>
<evidence type="ECO:0000256" key="1">
    <source>
        <dbReference type="ARBA" id="ARBA00004141"/>
    </source>
</evidence>
<feature type="transmembrane region" description="Helical" evidence="8">
    <location>
        <begin position="213"/>
        <end position="233"/>
    </location>
</feature>
<dbReference type="RefSeq" id="WP_017752629.1">
    <property type="nucleotide sequence ID" value="NZ_CABJAO010000011.1"/>
</dbReference>
<accession>A0A0A7HJ88</accession>
<dbReference type="InterPro" id="IPR000425">
    <property type="entry name" value="MIP"/>
</dbReference>
<protein>
    <submittedName>
        <fullName evidence="9">Glycerol uptake facilitator</fullName>
    </submittedName>
</protein>
<dbReference type="GO" id="GO:0005886">
    <property type="term" value="C:plasma membrane"/>
    <property type="evidence" value="ECO:0007669"/>
    <property type="project" value="TreeGrafter"/>
</dbReference>
<sequence length="234" mass="24253">MSKLIAEFVGTMILVYLGDGVCANCTLTKSKGQNGGWMVITAGWAFAVGIPALMFGSVSGAHFNPALTIGLAAAGKFPAAEVPGYIIAQMLGGIVGGALVWITYLPHWEKTEDKAAKLGIFCTAPAIRNLPSNFLTEFLGTALLVFAILGMGAQHTALGIGTLFVVFLIWSIGLSLGGPTGYAINPARDLAPRIAHAILPIAGKGGSDWSYSWIPVFGPIAGGICGALLFNVIF</sequence>
<dbReference type="SUPFAM" id="SSF81338">
    <property type="entry name" value="Aquaporin-like"/>
    <property type="match status" value="1"/>
</dbReference>
<dbReference type="PANTHER" id="PTHR43829:SF9">
    <property type="entry name" value="AQUAPORIN-9"/>
    <property type="match status" value="1"/>
</dbReference>
<evidence type="ECO:0000256" key="2">
    <source>
        <dbReference type="ARBA" id="ARBA00006175"/>
    </source>
</evidence>